<name>G0R1E7_ICHMU</name>
<protein>
    <submittedName>
        <fullName evidence="3">Syntaxin binding protein 1, putative</fullName>
        <ecNumber evidence="3">2.7.7.12</ecNumber>
        <ecNumber evidence="3">3.1.1.29</ecNumber>
    </submittedName>
</protein>
<dbReference type="OMA" id="FIMFNCH"/>
<dbReference type="SUPFAM" id="SSF56815">
    <property type="entry name" value="Sec1/munc18-like (SM) proteins"/>
    <property type="match status" value="1"/>
</dbReference>
<dbReference type="STRING" id="857967.G0R1E7"/>
<dbReference type="FunCoup" id="G0R1E7">
    <property type="interactions" value="280"/>
</dbReference>
<dbReference type="GO" id="GO:0008108">
    <property type="term" value="F:UDP-glucose:hexose-1-phosphate uridylyltransferase activity"/>
    <property type="evidence" value="ECO:0007669"/>
    <property type="project" value="UniProtKB-EC"/>
</dbReference>
<dbReference type="InterPro" id="IPR036045">
    <property type="entry name" value="Sec1-like_sf"/>
</dbReference>
<dbReference type="Gene3D" id="1.25.40.60">
    <property type="match status" value="1"/>
</dbReference>
<dbReference type="EMBL" id="GL984215">
    <property type="protein sequence ID" value="EGR28704.1"/>
    <property type="molecule type" value="Genomic_DNA"/>
</dbReference>
<dbReference type="Gene3D" id="3.40.50.2060">
    <property type="match status" value="1"/>
</dbReference>
<dbReference type="Proteomes" id="UP000008983">
    <property type="component" value="Unassembled WGS sequence"/>
</dbReference>
<organism evidence="3 4">
    <name type="scientific">Ichthyophthirius multifiliis</name>
    <name type="common">White spot disease agent</name>
    <name type="synonym">Ich</name>
    <dbReference type="NCBI Taxonomy" id="5932"/>
    <lineage>
        <taxon>Eukaryota</taxon>
        <taxon>Sar</taxon>
        <taxon>Alveolata</taxon>
        <taxon>Ciliophora</taxon>
        <taxon>Intramacronucleata</taxon>
        <taxon>Oligohymenophorea</taxon>
        <taxon>Hymenostomatida</taxon>
        <taxon>Ophryoglenina</taxon>
        <taxon>Ichthyophthirius</taxon>
    </lineage>
</organism>
<dbReference type="GeneID" id="14904784"/>
<dbReference type="EC" id="2.7.7.12" evidence="3"/>
<evidence type="ECO:0000313" key="3">
    <source>
        <dbReference type="EMBL" id="EGR28704.1"/>
    </source>
</evidence>
<dbReference type="InParanoid" id="G0R1E7"/>
<dbReference type="InterPro" id="IPR043127">
    <property type="entry name" value="Sec-1-like_dom3a"/>
</dbReference>
<reference evidence="3 4" key="1">
    <citation type="submission" date="2011-07" db="EMBL/GenBank/DDBJ databases">
        <authorList>
            <person name="Coyne R."/>
            <person name="Brami D."/>
            <person name="Johnson J."/>
            <person name="Hostetler J."/>
            <person name="Hannick L."/>
            <person name="Clark T."/>
            <person name="Cassidy-Hanley D."/>
            <person name="Inman J."/>
        </authorList>
    </citation>
    <scope>NUCLEOTIDE SEQUENCE [LARGE SCALE GENOMIC DNA]</scope>
    <source>
        <strain evidence="3 4">G5</strain>
    </source>
</reference>
<evidence type="ECO:0000256" key="1">
    <source>
        <dbReference type="ARBA" id="ARBA00009884"/>
    </source>
</evidence>
<keyword evidence="3" id="KW-0378">Hydrolase</keyword>
<accession>G0R1E7</accession>
<dbReference type="InterPro" id="IPR043154">
    <property type="entry name" value="Sec-1-like_dom1"/>
</dbReference>
<proteinExistence type="inferred from homology"/>
<dbReference type="eggNOG" id="KOG1300">
    <property type="taxonomic scope" value="Eukaryota"/>
</dbReference>
<keyword evidence="2" id="KW-0175">Coiled coil</keyword>
<evidence type="ECO:0000313" key="4">
    <source>
        <dbReference type="Proteomes" id="UP000008983"/>
    </source>
</evidence>
<keyword evidence="4" id="KW-1185">Reference proteome</keyword>
<keyword evidence="3" id="KW-0548">Nucleotidyltransferase</keyword>
<dbReference type="EC" id="3.1.1.29" evidence="3"/>
<gene>
    <name evidence="3" type="ORF">IMG5_170040</name>
</gene>
<keyword evidence="3" id="KW-0808">Transferase</keyword>
<dbReference type="PANTHER" id="PTHR11679">
    <property type="entry name" value="VESICLE PROTEIN SORTING-ASSOCIATED"/>
    <property type="match status" value="1"/>
</dbReference>
<dbReference type="PIRSF" id="PIRSF005715">
    <property type="entry name" value="VPS45_Sec1"/>
    <property type="match status" value="1"/>
</dbReference>
<dbReference type="AlphaFoldDB" id="G0R1E7"/>
<dbReference type="InterPro" id="IPR001619">
    <property type="entry name" value="Sec1-like"/>
</dbReference>
<dbReference type="RefSeq" id="XP_004029940.1">
    <property type="nucleotide sequence ID" value="XM_004029892.1"/>
</dbReference>
<dbReference type="Pfam" id="PF00995">
    <property type="entry name" value="Sec1"/>
    <property type="match status" value="1"/>
</dbReference>
<feature type="coiled-coil region" evidence="2">
    <location>
        <begin position="208"/>
        <end position="235"/>
    </location>
</feature>
<dbReference type="GO" id="GO:0016192">
    <property type="term" value="P:vesicle-mediated transport"/>
    <property type="evidence" value="ECO:0007669"/>
    <property type="project" value="InterPro"/>
</dbReference>
<comment type="similarity">
    <text evidence="1">Belongs to the STXBP/unc-18/SEC1 family.</text>
</comment>
<dbReference type="GO" id="GO:0004045">
    <property type="term" value="F:peptidyl-tRNA hydrolase activity"/>
    <property type="evidence" value="ECO:0007669"/>
    <property type="project" value="UniProtKB-EC"/>
</dbReference>
<dbReference type="OrthoDB" id="2228at2759"/>
<sequence>MEKKQQFSLKDNCKQRLKTALEDIMRQNKTVQQYILITDQNSLKIISSLMKMTELLELNIISVEKIDNERPKHSKHHAIYFISPYQDSIDLLLNDFPQKKGENQYGKVHLYLTNRIEENLMSKIATNKYLLNRILTFKEFNQDFACKFDNIFNLEVLDSLKTIFSESGKEYKNKIMEISDKISTVILSFERMFSIEIFYNIHENKISQTIAEQMNERLKNILNQLQSENSEQINRKSGKITVLILDRSFDVLTPFLRDFHYQPLLYDVLDIKNDIVEYWINEGPKEVLKKSQLNEQDELFKKYRFAHIGEVMSGIGEQFNDFVKINSTAKVQMAGGVIEDLDFGKMQEIIRSMPQYQEQLAKYNMHMKLIGDIWKVFEDKNLKDLGELEQNLSTGIDGNGEKIKEKAIYGQALQIIQNDILNDYDKIRLKNKLANLLGGEGEEDEVGGSQFLNQNEYVDALCDMKCSEI</sequence>
<evidence type="ECO:0000256" key="2">
    <source>
        <dbReference type="SAM" id="Coils"/>
    </source>
</evidence>
<dbReference type="Gene3D" id="3.90.830.10">
    <property type="entry name" value="Syntaxin Binding Protein 1, Chain A, domain 2"/>
    <property type="match status" value="1"/>
</dbReference>